<comment type="similarity">
    <text evidence="1">In the C-terminal section; belongs to the transpeptidase family.</text>
</comment>
<dbReference type="SUPFAM" id="SSF56601">
    <property type="entry name" value="beta-lactamase/transpeptidase-like"/>
    <property type="match status" value="1"/>
</dbReference>
<feature type="compositionally biased region" description="Polar residues" evidence="14">
    <location>
        <begin position="567"/>
        <end position="576"/>
    </location>
</feature>
<evidence type="ECO:0000256" key="13">
    <source>
        <dbReference type="ARBA" id="ARBA00049902"/>
    </source>
</evidence>
<evidence type="ECO:0000313" key="19">
    <source>
        <dbReference type="Proteomes" id="UP000281738"/>
    </source>
</evidence>
<comment type="catalytic activity">
    <reaction evidence="13">
        <text>[GlcNAc-(1-&gt;4)-Mur2Ac(oyl-L-Ala-gamma-D-Glu-L-Lys-D-Ala-D-Ala)](n)-di-trans,octa-cis-undecaprenyl diphosphate + beta-D-GlcNAc-(1-&gt;4)-Mur2Ac(oyl-L-Ala-gamma-D-Glu-L-Lys-D-Ala-D-Ala)-di-trans,octa-cis-undecaprenyl diphosphate = [GlcNAc-(1-&gt;4)-Mur2Ac(oyl-L-Ala-gamma-D-Glu-L-Lys-D-Ala-D-Ala)](n+1)-di-trans,octa-cis-undecaprenyl diphosphate + di-trans,octa-cis-undecaprenyl diphosphate + H(+)</text>
        <dbReference type="Rhea" id="RHEA:23708"/>
        <dbReference type="Rhea" id="RHEA-COMP:9602"/>
        <dbReference type="Rhea" id="RHEA-COMP:9603"/>
        <dbReference type="ChEBI" id="CHEBI:15378"/>
        <dbReference type="ChEBI" id="CHEBI:58405"/>
        <dbReference type="ChEBI" id="CHEBI:60033"/>
        <dbReference type="ChEBI" id="CHEBI:78435"/>
        <dbReference type="EC" id="2.4.99.28"/>
    </reaction>
</comment>
<feature type="compositionally biased region" description="Low complexity" evidence="14">
    <location>
        <begin position="670"/>
        <end position="685"/>
    </location>
</feature>
<dbReference type="InterPro" id="IPR023346">
    <property type="entry name" value="Lysozyme-like_dom_sf"/>
</dbReference>
<keyword evidence="7" id="KW-0378">Hydrolase</keyword>
<feature type="compositionally biased region" description="Pro residues" evidence="14">
    <location>
        <begin position="686"/>
        <end position="705"/>
    </location>
</feature>
<keyword evidence="19" id="KW-1185">Reference proteome</keyword>
<dbReference type="Gene3D" id="3.40.710.10">
    <property type="entry name" value="DD-peptidase/beta-lactamase superfamily"/>
    <property type="match status" value="1"/>
</dbReference>
<evidence type="ECO:0000259" key="17">
    <source>
        <dbReference type="Pfam" id="PF00912"/>
    </source>
</evidence>
<dbReference type="GO" id="GO:0009252">
    <property type="term" value="P:peptidoglycan biosynthetic process"/>
    <property type="evidence" value="ECO:0007669"/>
    <property type="project" value="UniProtKB-KW"/>
</dbReference>
<comment type="catalytic activity">
    <reaction evidence="12">
        <text>Preferential cleavage: (Ac)2-L-Lys-D-Ala-|-D-Ala. Also transpeptidation of peptidyl-alanyl moieties that are N-acyl substituents of D-alanine.</text>
        <dbReference type="EC" id="3.4.16.4"/>
    </reaction>
</comment>
<keyword evidence="5" id="KW-0328">Glycosyltransferase</keyword>
<evidence type="ECO:0000256" key="15">
    <source>
        <dbReference type="SAM" id="Phobius"/>
    </source>
</evidence>
<evidence type="ECO:0000256" key="3">
    <source>
        <dbReference type="ARBA" id="ARBA00022645"/>
    </source>
</evidence>
<evidence type="ECO:0000259" key="16">
    <source>
        <dbReference type="Pfam" id="PF00905"/>
    </source>
</evidence>
<dbReference type="InterPro" id="IPR001264">
    <property type="entry name" value="Glyco_trans_51"/>
</dbReference>
<dbReference type="GO" id="GO:0006508">
    <property type="term" value="P:proteolysis"/>
    <property type="evidence" value="ECO:0007669"/>
    <property type="project" value="UniProtKB-KW"/>
</dbReference>
<dbReference type="AlphaFoldDB" id="A0A3N2CZD2"/>
<feature type="transmembrane region" description="Helical" evidence="15">
    <location>
        <begin position="24"/>
        <end position="47"/>
    </location>
</feature>
<dbReference type="GO" id="GO:0009002">
    <property type="term" value="F:serine-type D-Ala-D-Ala carboxypeptidase activity"/>
    <property type="evidence" value="ECO:0007669"/>
    <property type="project" value="UniProtKB-EC"/>
</dbReference>
<dbReference type="InterPro" id="IPR001460">
    <property type="entry name" value="PCN-bd_Tpept"/>
</dbReference>
<dbReference type="GO" id="GO:0008658">
    <property type="term" value="F:penicillin binding"/>
    <property type="evidence" value="ECO:0007669"/>
    <property type="project" value="InterPro"/>
</dbReference>
<dbReference type="Gene3D" id="1.10.3810.10">
    <property type="entry name" value="Biosynthetic peptidoglycan transglycosylase-like"/>
    <property type="match status" value="1"/>
</dbReference>
<dbReference type="InterPro" id="IPR050396">
    <property type="entry name" value="Glycosyltr_51/Transpeptidase"/>
</dbReference>
<evidence type="ECO:0000256" key="4">
    <source>
        <dbReference type="ARBA" id="ARBA00022670"/>
    </source>
</evidence>
<dbReference type="GO" id="GO:0030288">
    <property type="term" value="C:outer membrane-bounded periplasmic space"/>
    <property type="evidence" value="ECO:0007669"/>
    <property type="project" value="TreeGrafter"/>
</dbReference>
<keyword evidence="10" id="KW-0511">Multifunctional enzyme</keyword>
<proteinExistence type="inferred from homology"/>
<comment type="similarity">
    <text evidence="2">In the N-terminal section; belongs to the glycosyltransferase 51 family.</text>
</comment>
<keyword evidence="8" id="KW-0133">Cell shape</keyword>
<dbReference type="Pfam" id="PF00912">
    <property type="entry name" value="Transgly"/>
    <property type="match status" value="1"/>
</dbReference>
<keyword evidence="9" id="KW-0573">Peptidoglycan synthesis</keyword>
<comment type="caution">
    <text evidence="18">The sequence shown here is derived from an EMBL/GenBank/DDBJ whole genome shotgun (WGS) entry which is preliminary data.</text>
</comment>
<feature type="region of interest" description="Disordered" evidence="14">
    <location>
        <begin position="637"/>
        <end position="728"/>
    </location>
</feature>
<dbReference type="GO" id="GO:0008955">
    <property type="term" value="F:peptidoglycan glycosyltransferase activity"/>
    <property type="evidence" value="ECO:0007669"/>
    <property type="project" value="UniProtKB-EC"/>
</dbReference>
<keyword evidence="15" id="KW-0472">Membrane</keyword>
<evidence type="ECO:0000256" key="5">
    <source>
        <dbReference type="ARBA" id="ARBA00022676"/>
    </source>
</evidence>
<organism evidence="18 19">
    <name type="scientific">Nocardioides aurantiacus</name>
    <dbReference type="NCBI Taxonomy" id="86796"/>
    <lineage>
        <taxon>Bacteria</taxon>
        <taxon>Bacillati</taxon>
        <taxon>Actinomycetota</taxon>
        <taxon>Actinomycetes</taxon>
        <taxon>Propionibacteriales</taxon>
        <taxon>Nocardioidaceae</taxon>
        <taxon>Nocardioides</taxon>
    </lineage>
</organism>
<evidence type="ECO:0000256" key="1">
    <source>
        <dbReference type="ARBA" id="ARBA00007090"/>
    </source>
</evidence>
<dbReference type="Proteomes" id="UP000281738">
    <property type="component" value="Unassembled WGS sequence"/>
</dbReference>
<dbReference type="Pfam" id="PF00905">
    <property type="entry name" value="Transpeptidase"/>
    <property type="match status" value="1"/>
</dbReference>
<keyword evidence="3 18" id="KW-0121">Carboxypeptidase</keyword>
<feature type="region of interest" description="Disordered" evidence="14">
    <location>
        <begin position="552"/>
        <end position="576"/>
    </location>
</feature>
<dbReference type="SUPFAM" id="SSF53955">
    <property type="entry name" value="Lysozyme-like"/>
    <property type="match status" value="1"/>
</dbReference>
<feature type="domain" description="Penicillin-binding protein transpeptidase" evidence="16">
    <location>
        <begin position="345"/>
        <end position="598"/>
    </location>
</feature>
<gene>
    <name evidence="18" type="ORF">EDD33_3800</name>
</gene>
<accession>A0A3N2CZD2</accession>
<keyword evidence="15" id="KW-0812">Transmembrane</keyword>
<keyword evidence="11" id="KW-0961">Cell wall biogenesis/degradation</keyword>
<feature type="domain" description="Glycosyl transferase family 51" evidence="17">
    <location>
        <begin position="74"/>
        <end position="248"/>
    </location>
</feature>
<evidence type="ECO:0000256" key="2">
    <source>
        <dbReference type="ARBA" id="ARBA00007739"/>
    </source>
</evidence>
<dbReference type="GO" id="GO:0008360">
    <property type="term" value="P:regulation of cell shape"/>
    <property type="evidence" value="ECO:0007669"/>
    <property type="project" value="UniProtKB-KW"/>
</dbReference>
<feature type="compositionally biased region" description="Gly residues" evidence="14">
    <location>
        <begin position="712"/>
        <end position="728"/>
    </location>
</feature>
<evidence type="ECO:0000256" key="14">
    <source>
        <dbReference type="SAM" id="MobiDB-lite"/>
    </source>
</evidence>
<evidence type="ECO:0000256" key="7">
    <source>
        <dbReference type="ARBA" id="ARBA00022801"/>
    </source>
</evidence>
<keyword evidence="6" id="KW-0808">Transferase</keyword>
<evidence type="ECO:0000256" key="8">
    <source>
        <dbReference type="ARBA" id="ARBA00022960"/>
    </source>
</evidence>
<feature type="compositionally biased region" description="Pro residues" evidence="14">
    <location>
        <begin position="654"/>
        <end position="669"/>
    </location>
</feature>
<dbReference type="InterPro" id="IPR036950">
    <property type="entry name" value="PBP_transglycosylase"/>
</dbReference>
<keyword evidence="15" id="KW-1133">Transmembrane helix</keyword>
<evidence type="ECO:0000256" key="10">
    <source>
        <dbReference type="ARBA" id="ARBA00023268"/>
    </source>
</evidence>
<sequence>MSAQRTPRPSSDGSRPVRRRLRAVAKWTLVVGLVLALVGGGVFYFTYRNTEIPSANRAFEAQSTYVTYSGGKQRIGTFAEQNRESVPLADIPQSMQDAVIAAEDRTFYSNSGIDPKGIIRAAFSNARGNATQGASTITQQYVKLLYLSQERTLSRKVKEAFLSLKVQQERSKEAILEGYLNTIYFGRGAYGVQAASRAFFGKNAGQLTVQESATLAAVLNSPAGLSPDGSDETRARLVSRYDYVLSGMVEAGNIDAAEADRIAGKLPSFVKRGGSNQFGGQRGFMLSMVKDELQRIGFDETEIDTGGLRVETTFTRSGMAANAEGVTERRPEGLKGLHVASASVDVQTGALIGFFAGQDYLRSQLDWATIGSSPGSSFKPFALAAGLDAGYSLRDTFDGNSPYEFEDGSGSVDNQGEGTGTNFGSAISLVTATENSVNTAYADLTDSIPDGPRKIRQMAVRLGVPDDAPGLEPNNAIALGSATVGPVSMANAYATIANGGVAHDVFTVKRVTRAEDGEVLYKAPRETKRVLSEDIASDVSYAMQQVVASGSGTNAQGVGRPAAGKTGTATNADGDVSSSWFVGYTPQVATAVMYARGKGNEALNGFLPTFYGGQYPTLTWSSIMSRLMEGVDVEDFPEPAFVDGDAPEDGHAPYTPPPSPTFTPDPTPQETPSESPSESPSETPTRTPPTSAPPEPTDPGEPVDPGPDLGQPGNGREPGGGDASPGGG</sequence>
<reference evidence="18 19" key="1">
    <citation type="submission" date="2018-11" db="EMBL/GenBank/DDBJ databases">
        <title>Sequencing the genomes of 1000 actinobacteria strains.</title>
        <authorList>
            <person name="Klenk H.-P."/>
        </authorList>
    </citation>
    <scope>NUCLEOTIDE SEQUENCE [LARGE SCALE GENOMIC DNA]</scope>
    <source>
        <strain evidence="18 19">DSM 12652</strain>
    </source>
</reference>
<evidence type="ECO:0000256" key="11">
    <source>
        <dbReference type="ARBA" id="ARBA00023316"/>
    </source>
</evidence>
<dbReference type="GO" id="GO:0071555">
    <property type="term" value="P:cell wall organization"/>
    <property type="evidence" value="ECO:0007669"/>
    <property type="project" value="UniProtKB-KW"/>
</dbReference>
<dbReference type="PANTHER" id="PTHR32282">
    <property type="entry name" value="BINDING PROTEIN TRANSPEPTIDASE, PUTATIVE-RELATED"/>
    <property type="match status" value="1"/>
</dbReference>
<evidence type="ECO:0000256" key="9">
    <source>
        <dbReference type="ARBA" id="ARBA00022984"/>
    </source>
</evidence>
<evidence type="ECO:0000313" key="18">
    <source>
        <dbReference type="EMBL" id="ROR92899.1"/>
    </source>
</evidence>
<keyword evidence="4" id="KW-0645">Protease</keyword>
<protein>
    <submittedName>
        <fullName evidence="18">Membrane peptidoglycan carboxypeptidase</fullName>
    </submittedName>
</protein>
<name>A0A3N2CZD2_9ACTN</name>
<dbReference type="EMBL" id="RKHO01000001">
    <property type="protein sequence ID" value="ROR92899.1"/>
    <property type="molecule type" value="Genomic_DNA"/>
</dbReference>
<dbReference type="PANTHER" id="PTHR32282:SF34">
    <property type="entry name" value="PENICILLIN-BINDING PROTEIN 1A"/>
    <property type="match status" value="1"/>
</dbReference>
<evidence type="ECO:0000256" key="12">
    <source>
        <dbReference type="ARBA" id="ARBA00034000"/>
    </source>
</evidence>
<dbReference type="FunFam" id="1.10.3810.10:FF:000001">
    <property type="entry name" value="Penicillin-binding protein 1A"/>
    <property type="match status" value="1"/>
</dbReference>
<dbReference type="InterPro" id="IPR012338">
    <property type="entry name" value="Beta-lactam/transpept-like"/>
</dbReference>
<evidence type="ECO:0000256" key="6">
    <source>
        <dbReference type="ARBA" id="ARBA00022679"/>
    </source>
</evidence>